<feature type="non-terminal residue" evidence="2">
    <location>
        <position position="34"/>
    </location>
</feature>
<accession>A0A0F9ENS2</accession>
<name>A0A0F9ENS2_9ZZZZ</name>
<feature type="transmembrane region" description="Helical" evidence="1">
    <location>
        <begin position="6"/>
        <end position="33"/>
    </location>
</feature>
<dbReference type="AlphaFoldDB" id="A0A0F9ENS2"/>
<protein>
    <submittedName>
        <fullName evidence="2">Uncharacterized protein</fullName>
    </submittedName>
</protein>
<keyword evidence="1" id="KW-1133">Transmembrane helix</keyword>
<evidence type="ECO:0000256" key="1">
    <source>
        <dbReference type="SAM" id="Phobius"/>
    </source>
</evidence>
<evidence type="ECO:0000313" key="2">
    <source>
        <dbReference type="EMBL" id="KKL67891.1"/>
    </source>
</evidence>
<reference evidence="2" key="1">
    <citation type="journal article" date="2015" name="Nature">
        <title>Complex archaea that bridge the gap between prokaryotes and eukaryotes.</title>
        <authorList>
            <person name="Spang A."/>
            <person name="Saw J.H."/>
            <person name="Jorgensen S.L."/>
            <person name="Zaremba-Niedzwiedzka K."/>
            <person name="Martijn J."/>
            <person name="Lind A.E."/>
            <person name="van Eijk R."/>
            <person name="Schleper C."/>
            <person name="Guy L."/>
            <person name="Ettema T.J."/>
        </authorList>
    </citation>
    <scope>NUCLEOTIDE SEQUENCE</scope>
</reference>
<keyword evidence="1" id="KW-0472">Membrane</keyword>
<proteinExistence type="predicted"/>
<organism evidence="2">
    <name type="scientific">marine sediment metagenome</name>
    <dbReference type="NCBI Taxonomy" id="412755"/>
    <lineage>
        <taxon>unclassified sequences</taxon>
        <taxon>metagenomes</taxon>
        <taxon>ecological metagenomes</taxon>
    </lineage>
</organism>
<keyword evidence="1" id="KW-0812">Transmembrane</keyword>
<dbReference type="EMBL" id="LAZR01026712">
    <property type="protein sequence ID" value="KKL67891.1"/>
    <property type="molecule type" value="Genomic_DNA"/>
</dbReference>
<comment type="caution">
    <text evidence="2">The sequence shown here is derived from an EMBL/GenBank/DDBJ whole genome shotgun (WGS) entry which is preliminary data.</text>
</comment>
<gene>
    <name evidence="2" type="ORF">LCGC14_2130420</name>
</gene>
<sequence>MNKLNIANVGLLVALAGAVMVGTQLSLWFLLVID</sequence>